<feature type="region of interest" description="Disordered" evidence="1">
    <location>
        <begin position="568"/>
        <end position="594"/>
    </location>
</feature>
<proteinExistence type="predicted"/>
<feature type="compositionally biased region" description="Basic and acidic residues" evidence="1">
    <location>
        <begin position="934"/>
        <end position="943"/>
    </location>
</feature>
<feature type="region of interest" description="Disordered" evidence="1">
    <location>
        <begin position="786"/>
        <end position="815"/>
    </location>
</feature>
<gene>
    <name evidence="2" type="ORF">SDRG_15187</name>
</gene>
<evidence type="ECO:0000313" key="2">
    <source>
        <dbReference type="EMBL" id="EQC26971.1"/>
    </source>
</evidence>
<feature type="region of interest" description="Disordered" evidence="1">
    <location>
        <begin position="138"/>
        <end position="196"/>
    </location>
</feature>
<feature type="region of interest" description="Disordered" evidence="1">
    <location>
        <begin position="963"/>
        <end position="992"/>
    </location>
</feature>
<dbReference type="GeneID" id="19955914"/>
<feature type="compositionally biased region" description="Low complexity" evidence="1">
    <location>
        <begin position="162"/>
        <end position="196"/>
    </location>
</feature>
<organism evidence="2 3">
    <name type="scientific">Saprolegnia diclina (strain VS20)</name>
    <dbReference type="NCBI Taxonomy" id="1156394"/>
    <lineage>
        <taxon>Eukaryota</taxon>
        <taxon>Sar</taxon>
        <taxon>Stramenopiles</taxon>
        <taxon>Oomycota</taxon>
        <taxon>Saprolegniomycetes</taxon>
        <taxon>Saprolegniales</taxon>
        <taxon>Saprolegniaceae</taxon>
        <taxon>Saprolegnia</taxon>
    </lineage>
</organism>
<feature type="region of interest" description="Disordered" evidence="1">
    <location>
        <begin position="305"/>
        <end position="328"/>
    </location>
</feature>
<feature type="region of interest" description="Disordered" evidence="1">
    <location>
        <begin position="22"/>
        <end position="82"/>
    </location>
</feature>
<feature type="compositionally biased region" description="Low complexity" evidence="1">
    <location>
        <begin position="33"/>
        <end position="59"/>
    </location>
</feature>
<feature type="region of interest" description="Disordered" evidence="1">
    <location>
        <begin position="685"/>
        <end position="705"/>
    </location>
</feature>
<dbReference type="SUPFAM" id="SSF57903">
    <property type="entry name" value="FYVE/PHD zinc finger"/>
    <property type="match status" value="1"/>
</dbReference>
<feature type="compositionally biased region" description="Polar residues" evidence="1">
    <location>
        <begin position="923"/>
        <end position="933"/>
    </location>
</feature>
<sequence>MDPRGRTTDRSAKPLANVIDLISSSDDDDDGYVVVNPPAARPPVAREAPSPRPASSLRPVPSPPALQLSPPPAQPQQRSAPPRVFEWTPAVLEVLSRPLLSRCFDSVVYKSSDFGAPKASRTALADGERNVAKRALLVAPSATEGNPAKRQRDDACPPPAPSAVLPSPTPASAATGAVAADAEGKPAPVVPGTPAAPHVVTVKRKKPGHLSTSAIVSSPVTKPRRALPPPPPVGECSHKMLHFVQTCELINDEDDVDISGSADDDAVMVIDLDDIRTTVWDVVDLTVESNDESDDGYEAYSTELYKSSSDDDDSDMDPAFTDSPKKKTSTKTRKRVDGVCFLCDKPADGTKPGVYCGGCERVYHTACAIEYGQEAVCWECEEREIIDDDELSETDRDRTHAMLHGLREVKKEPVANAASARPRVVEGWRQFLDEHTAPYHADFERFTREIENRTGFSTTLEADLQKVFCHFADQQIKAEALEAKQQAAHDAPSDPPLLATTAAAVATIFPSNDDDDRRVPPAAPAPIFKMTIVNGLTKLVEQAEADMRNAKLRAPEKRSAAPRVFAVRREVSGDGSNANPITLSSDSDDDDDVAPRPVRGMRAAVPAMHCVAADLTVSDSNEEGASEPTGAAGTYPAPPVLPTVALAPAFAPTHTQEAEDSRGVNTDYPAPPVVGVGPCRRVAPKASDATYPSPPRLSPATAVSASYPGPPSLPVVQATDDMSYPAPPVVQVAPKPAIDTPLEADGDALYPAPPSLLVKNPANNLEHPRGELPQTNSLVARANSDEDAYPAPPTLMARVDASSPSTGSLYPSPPRLLPTPSTGYPGLPVEADDVLYPAPPAMGTRTLEAAPRVQLEADDGDASCYPAPPSRCVVGKPDAVPRPAVEDADPAPPTLKARADAASPSASADTTYPSPPRLRAAVTPTSASSQRPSRSLDVDDDVRYPGPPRLPLVGVVAAGALAPRPADSACDNPPHVSSRDRPTAALYSGPPL</sequence>
<protein>
    <recommendedName>
        <fullName evidence="4">Zinc finger PHD-type domain-containing protein</fullName>
    </recommendedName>
</protein>
<dbReference type="VEuPathDB" id="FungiDB:SDRG_15187"/>
<evidence type="ECO:0008006" key="4">
    <source>
        <dbReference type="Google" id="ProtNLM"/>
    </source>
</evidence>
<evidence type="ECO:0000313" key="3">
    <source>
        <dbReference type="Proteomes" id="UP000030762"/>
    </source>
</evidence>
<dbReference type="AlphaFoldDB" id="T0PXL6"/>
<feature type="compositionally biased region" description="Low complexity" evidence="1">
    <location>
        <begin position="900"/>
        <end position="912"/>
    </location>
</feature>
<dbReference type="InterPro" id="IPR011011">
    <property type="entry name" value="Znf_FYVE_PHD"/>
</dbReference>
<dbReference type="OrthoDB" id="79681at2759"/>
<dbReference type="RefSeq" id="XP_008619574.1">
    <property type="nucleotide sequence ID" value="XM_008621352.1"/>
</dbReference>
<reference evidence="2 3" key="1">
    <citation type="submission" date="2012-04" db="EMBL/GenBank/DDBJ databases">
        <title>The Genome Sequence of Saprolegnia declina VS20.</title>
        <authorList>
            <consortium name="The Broad Institute Genome Sequencing Platform"/>
            <person name="Russ C."/>
            <person name="Nusbaum C."/>
            <person name="Tyler B."/>
            <person name="van West P."/>
            <person name="Dieguez-Uribeondo J."/>
            <person name="de Bruijn I."/>
            <person name="Tripathy S."/>
            <person name="Jiang R."/>
            <person name="Young S.K."/>
            <person name="Zeng Q."/>
            <person name="Gargeya S."/>
            <person name="Fitzgerald M."/>
            <person name="Haas B."/>
            <person name="Abouelleil A."/>
            <person name="Alvarado L."/>
            <person name="Arachchi H.M."/>
            <person name="Berlin A."/>
            <person name="Chapman S.B."/>
            <person name="Goldberg J."/>
            <person name="Griggs A."/>
            <person name="Gujja S."/>
            <person name="Hansen M."/>
            <person name="Howarth C."/>
            <person name="Imamovic A."/>
            <person name="Larimer J."/>
            <person name="McCowen C."/>
            <person name="Montmayeur A."/>
            <person name="Murphy C."/>
            <person name="Neiman D."/>
            <person name="Pearson M."/>
            <person name="Priest M."/>
            <person name="Roberts A."/>
            <person name="Saif S."/>
            <person name="Shea T."/>
            <person name="Sisk P."/>
            <person name="Sykes S."/>
            <person name="Wortman J."/>
            <person name="Nusbaum C."/>
            <person name="Birren B."/>
        </authorList>
    </citation>
    <scope>NUCLEOTIDE SEQUENCE [LARGE SCALE GENOMIC DNA]</scope>
    <source>
        <strain evidence="2 3">VS20</strain>
    </source>
</reference>
<dbReference type="Proteomes" id="UP000030762">
    <property type="component" value="Unassembled WGS sequence"/>
</dbReference>
<keyword evidence="3" id="KW-1185">Reference proteome</keyword>
<dbReference type="CDD" id="cd15489">
    <property type="entry name" value="PHD_SF"/>
    <property type="match status" value="1"/>
</dbReference>
<dbReference type="eggNOG" id="ENOG502S0B0">
    <property type="taxonomic scope" value="Eukaryota"/>
</dbReference>
<feature type="compositionally biased region" description="Pro residues" evidence="1">
    <location>
        <begin position="60"/>
        <end position="74"/>
    </location>
</feature>
<dbReference type="EMBL" id="JH767217">
    <property type="protein sequence ID" value="EQC26971.1"/>
    <property type="molecule type" value="Genomic_DNA"/>
</dbReference>
<dbReference type="OMA" id="GFSHVAR"/>
<evidence type="ECO:0000256" key="1">
    <source>
        <dbReference type="SAM" id="MobiDB-lite"/>
    </source>
</evidence>
<name>T0PXL6_SAPDV</name>
<feature type="compositionally biased region" description="Polar residues" evidence="1">
    <location>
        <begin position="574"/>
        <end position="583"/>
    </location>
</feature>
<dbReference type="InParanoid" id="T0PXL6"/>
<feature type="region of interest" description="Disordered" evidence="1">
    <location>
        <begin position="875"/>
        <end position="951"/>
    </location>
</feature>
<accession>T0PXL6</accession>